<comment type="caution">
    <text evidence="1">The sequence shown here is derived from an EMBL/GenBank/DDBJ whole genome shotgun (WGS) entry which is preliminary data.</text>
</comment>
<evidence type="ECO:0000313" key="3">
    <source>
        <dbReference type="Proteomes" id="UP001642409"/>
    </source>
</evidence>
<evidence type="ECO:0000313" key="1">
    <source>
        <dbReference type="EMBL" id="CAI9933405.1"/>
    </source>
</evidence>
<accession>A0AA86P826</accession>
<reference evidence="1" key="1">
    <citation type="submission" date="2023-06" db="EMBL/GenBank/DDBJ databases">
        <authorList>
            <person name="Kurt Z."/>
        </authorList>
    </citation>
    <scope>NUCLEOTIDE SEQUENCE</scope>
</reference>
<keyword evidence="3" id="KW-1185">Reference proteome</keyword>
<organism evidence="1">
    <name type="scientific">Hexamita inflata</name>
    <dbReference type="NCBI Taxonomy" id="28002"/>
    <lineage>
        <taxon>Eukaryota</taxon>
        <taxon>Metamonada</taxon>
        <taxon>Diplomonadida</taxon>
        <taxon>Hexamitidae</taxon>
        <taxon>Hexamitinae</taxon>
        <taxon>Hexamita</taxon>
    </lineage>
</organism>
<dbReference type="Proteomes" id="UP001642409">
    <property type="component" value="Unassembled WGS sequence"/>
</dbReference>
<sequence length="153" mass="17682">MSQQFESSSESTSSQDFGPFAQDFTEESLNQQVHKELSVTVPKLISRFMHNAPPNEFLMQQTDYNYIFSLNVDYINNQKYLTLSIDFQGDYQTDLEYSELNLNVIQYLNKVVQSVYIYCAKIDLNMLSGLINHLSSFKFSTSLTIILNAKIQM</sequence>
<reference evidence="2 3" key="2">
    <citation type="submission" date="2024-07" db="EMBL/GenBank/DDBJ databases">
        <authorList>
            <person name="Akdeniz Z."/>
        </authorList>
    </citation>
    <scope>NUCLEOTIDE SEQUENCE [LARGE SCALE GENOMIC DNA]</scope>
</reference>
<dbReference type="EMBL" id="CAXDID020000004">
    <property type="protein sequence ID" value="CAL5973879.1"/>
    <property type="molecule type" value="Genomic_DNA"/>
</dbReference>
<proteinExistence type="predicted"/>
<gene>
    <name evidence="1" type="ORF">HINF_LOCUS21050</name>
    <name evidence="2" type="ORF">HINF_LOCUS2596</name>
</gene>
<evidence type="ECO:0000313" key="2">
    <source>
        <dbReference type="EMBL" id="CAL5973879.1"/>
    </source>
</evidence>
<dbReference type="AlphaFoldDB" id="A0AA86P826"/>
<name>A0AA86P826_9EUKA</name>
<dbReference type="EMBL" id="CATOUU010000531">
    <property type="protein sequence ID" value="CAI9933405.1"/>
    <property type="molecule type" value="Genomic_DNA"/>
</dbReference>
<protein>
    <submittedName>
        <fullName evidence="2">Hypothetical_protein</fullName>
    </submittedName>
</protein>